<evidence type="ECO:0000313" key="2">
    <source>
        <dbReference type="Proteomes" id="UP000038010"/>
    </source>
</evidence>
<dbReference type="Proteomes" id="UP000038010">
    <property type="component" value="Unassembled WGS sequence"/>
</dbReference>
<dbReference type="OrthoDB" id="4159693at2759"/>
<dbReference type="VEuPathDB" id="FungiDB:AB675_2839"/>
<dbReference type="GeneID" id="28734722"/>
<sequence>MEHSSSVQAGLDTPVLVDLDSGHRRAAFGAITIAASHMHGTNVEKKVERFVAAPVESHAVKIVVLLTETFPGTAEFLNAMSQLQMMCVLLLGLRSLWLTGRCFKYPGLSIIPADSIDSVRACLQKHVTSLESTPVPRPQYDLIASATASAPSKRLTVQEVDMLKGVFPNVVELEAGTRTAEGRALIQDFLPPAVAQDVIEFWEDEWLAAV</sequence>
<gene>
    <name evidence="1" type="ORF">AB675_2839</name>
</gene>
<evidence type="ECO:0000313" key="1">
    <source>
        <dbReference type="EMBL" id="KPI45342.1"/>
    </source>
</evidence>
<comment type="caution">
    <text evidence="1">The sequence shown here is derived from an EMBL/GenBank/DDBJ whole genome shotgun (WGS) entry which is preliminary data.</text>
</comment>
<organism evidence="1 2">
    <name type="scientific">Cyphellophora attinorum</name>
    <dbReference type="NCBI Taxonomy" id="1664694"/>
    <lineage>
        <taxon>Eukaryota</taxon>
        <taxon>Fungi</taxon>
        <taxon>Dikarya</taxon>
        <taxon>Ascomycota</taxon>
        <taxon>Pezizomycotina</taxon>
        <taxon>Eurotiomycetes</taxon>
        <taxon>Chaetothyriomycetidae</taxon>
        <taxon>Chaetothyriales</taxon>
        <taxon>Cyphellophoraceae</taxon>
        <taxon>Cyphellophora</taxon>
    </lineage>
</organism>
<name>A0A0N1HAV2_9EURO</name>
<keyword evidence="2" id="KW-1185">Reference proteome</keyword>
<dbReference type="AlphaFoldDB" id="A0A0N1HAV2"/>
<dbReference type="RefSeq" id="XP_018005305.1">
    <property type="nucleotide sequence ID" value="XM_018142842.1"/>
</dbReference>
<proteinExistence type="predicted"/>
<accession>A0A0N1HAV2</accession>
<dbReference type="EMBL" id="LFJN01000002">
    <property type="protein sequence ID" value="KPI45342.1"/>
    <property type="molecule type" value="Genomic_DNA"/>
</dbReference>
<reference evidence="1 2" key="1">
    <citation type="submission" date="2015-06" db="EMBL/GenBank/DDBJ databases">
        <title>Draft genome of the ant-associated black yeast Phialophora attae CBS 131958.</title>
        <authorList>
            <person name="Moreno L.F."/>
            <person name="Stielow B.J."/>
            <person name="de Hoog S."/>
            <person name="Vicente V.A."/>
            <person name="Weiss V.A."/>
            <person name="de Vries M."/>
            <person name="Cruz L.M."/>
            <person name="Souza E.M."/>
        </authorList>
    </citation>
    <scope>NUCLEOTIDE SEQUENCE [LARGE SCALE GENOMIC DNA]</scope>
    <source>
        <strain evidence="1 2">CBS 131958</strain>
    </source>
</reference>
<protein>
    <submittedName>
        <fullName evidence="1">Uncharacterized protein</fullName>
    </submittedName>
</protein>